<organism evidence="2 3">
    <name type="scientific">Cercophora newfieldiana</name>
    <dbReference type="NCBI Taxonomy" id="92897"/>
    <lineage>
        <taxon>Eukaryota</taxon>
        <taxon>Fungi</taxon>
        <taxon>Dikarya</taxon>
        <taxon>Ascomycota</taxon>
        <taxon>Pezizomycotina</taxon>
        <taxon>Sordariomycetes</taxon>
        <taxon>Sordariomycetidae</taxon>
        <taxon>Sordariales</taxon>
        <taxon>Lasiosphaeriaceae</taxon>
        <taxon>Cercophora</taxon>
    </lineage>
</organism>
<name>A0AA39Y1I6_9PEZI</name>
<protein>
    <submittedName>
        <fullName evidence="2">Heterokaryon incompatibility protein-domain-containing protein</fullName>
    </submittedName>
</protein>
<dbReference type="InterPro" id="IPR052895">
    <property type="entry name" value="HetReg/Transcr_Mod"/>
</dbReference>
<comment type="caution">
    <text evidence="2">The sequence shown here is derived from an EMBL/GenBank/DDBJ whole genome shotgun (WGS) entry which is preliminary data.</text>
</comment>
<evidence type="ECO:0000259" key="1">
    <source>
        <dbReference type="Pfam" id="PF06985"/>
    </source>
</evidence>
<accession>A0AA39Y1I6</accession>
<keyword evidence="3" id="KW-1185">Reference proteome</keyword>
<sequence>MAHSIYEPLKPDEIRLIHISSGPWSSPLECTLQTASLVTDGQARPASPSMPFVALSYTWGPQSPSLQLPIKINNTTARIGRNLYIALRYYRHCGLELPIWVDSICINQDDLDERGEQVGIMDAIYSSAKEVIAFLGSGVDAEEEDFIEKVMMMGERKFVSYAMSGEVAVDWKGGFGGNASGEVDEETEVLFEFLQGACNLKIRDHLSEVPRWGRQPRDIEEHNYPWEVLIRSLQNFLKAPWWSRVWTVQESVVGEGPTLFYRAGAASWEFIVEAVGGLQAHVSDCCTPYLRSDAPDGYAEAIFDLIKRVEDIQRARRTYRNIHGLSSVEGVTLGVIEGLLKRNTGSEPASVDHIRAVTSRMLLEHLQSYQHREATDPRDKVYSLLNLVKTTGSGPLIHPDYQVPTAKLYMATARTIIEDSGSLEILAVAGTISSSATELPSWCPDWSSTTRLSPESISQIRALKWYNATANTPPNILSSAKDQWQLNVQGVVVDRILSLGDASIPEENTWKLLFGWTKIVPENTKWIDFCRTARGDIWMGSSQESFYRMGGELRRETSHERCWVDPVSGELREELPSPDIVKAQTFEEMVRTFREWDCVISTQAARRGSQGGGATPLLEEQLRTSTAQRRLMVSSQNTLGLVPADAEVGDSLVILRGCRFPCVLRRASDSQLPAQVAAYRVVGSAYVHGIMDGEFRSCEGGLAGGSAWRNISLH</sequence>
<dbReference type="EMBL" id="JAULSV010000005">
    <property type="protein sequence ID" value="KAK0643690.1"/>
    <property type="molecule type" value="Genomic_DNA"/>
</dbReference>
<gene>
    <name evidence="2" type="ORF">B0T16DRAFT_416487</name>
</gene>
<reference evidence="2" key="1">
    <citation type="submission" date="2023-06" db="EMBL/GenBank/DDBJ databases">
        <title>Genome-scale phylogeny and comparative genomics of the fungal order Sordariales.</title>
        <authorList>
            <consortium name="Lawrence Berkeley National Laboratory"/>
            <person name="Hensen N."/>
            <person name="Bonometti L."/>
            <person name="Westerberg I."/>
            <person name="Brannstrom I.O."/>
            <person name="Guillou S."/>
            <person name="Cros-Aarteil S."/>
            <person name="Calhoun S."/>
            <person name="Haridas S."/>
            <person name="Kuo A."/>
            <person name="Mondo S."/>
            <person name="Pangilinan J."/>
            <person name="Riley R."/>
            <person name="Labutti K."/>
            <person name="Andreopoulos B."/>
            <person name="Lipzen A."/>
            <person name="Chen C."/>
            <person name="Yanf M."/>
            <person name="Daum C."/>
            <person name="Ng V."/>
            <person name="Clum A."/>
            <person name="Steindorff A."/>
            <person name="Ohm R."/>
            <person name="Martin F."/>
            <person name="Silar P."/>
            <person name="Natvig D."/>
            <person name="Lalanne C."/>
            <person name="Gautier V."/>
            <person name="Ament-Velasquez S.L."/>
            <person name="Kruys A."/>
            <person name="Hutchinson M.I."/>
            <person name="Powell A.J."/>
            <person name="Barry K."/>
            <person name="Miller A.N."/>
            <person name="Grigoriev I.V."/>
            <person name="Debuchy R."/>
            <person name="Gladieux P."/>
            <person name="Thoren M.H."/>
            <person name="Johannesson H."/>
        </authorList>
    </citation>
    <scope>NUCLEOTIDE SEQUENCE</scope>
    <source>
        <strain evidence="2">SMH2532-1</strain>
    </source>
</reference>
<dbReference type="Proteomes" id="UP001174936">
    <property type="component" value="Unassembled WGS sequence"/>
</dbReference>
<dbReference type="InterPro" id="IPR010730">
    <property type="entry name" value="HET"/>
</dbReference>
<feature type="domain" description="Heterokaryon incompatibility" evidence="1">
    <location>
        <begin position="52"/>
        <end position="250"/>
    </location>
</feature>
<proteinExistence type="predicted"/>
<dbReference type="PANTHER" id="PTHR24148:SF73">
    <property type="entry name" value="HET DOMAIN PROTEIN (AFU_ORTHOLOGUE AFUA_8G01020)"/>
    <property type="match status" value="1"/>
</dbReference>
<dbReference type="Pfam" id="PF26639">
    <property type="entry name" value="Het-6_barrel"/>
    <property type="match status" value="1"/>
</dbReference>
<dbReference type="AlphaFoldDB" id="A0AA39Y1I6"/>
<evidence type="ECO:0000313" key="3">
    <source>
        <dbReference type="Proteomes" id="UP001174936"/>
    </source>
</evidence>
<dbReference type="Pfam" id="PF06985">
    <property type="entry name" value="HET"/>
    <property type="match status" value="1"/>
</dbReference>
<dbReference type="PANTHER" id="PTHR24148">
    <property type="entry name" value="ANKYRIN REPEAT DOMAIN-CONTAINING PROTEIN 39 HOMOLOG-RELATED"/>
    <property type="match status" value="1"/>
</dbReference>
<evidence type="ECO:0000313" key="2">
    <source>
        <dbReference type="EMBL" id="KAK0643690.1"/>
    </source>
</evidence>